<sequence length="997" mass="98589">MAGARASVYCLDASACALRSEDYTATTRWHFQRELVTVHSGAAARQPSAGVAVVTAAGGRASVALHPTTDAEALQVALREVQPDGEASLEAALKLALLVSRRFPAGRTHVTAFVASSGAAASLAQHPAAAKELRQRFAAAAVSLDVAVLCTSQELGADCTAVLQALTGGDAATASSGSSAGGSEGESPPPSSATRLLWLSPVDTAAESWQQLEPALEQLEGGPRRSSSDIASNISTAGASAGASGGGISSGGSGDQSALPRRISRAPRQLPRTSLLAARSGVQQPALCRGESLSRFGHLSSDGMARPWLPTYASLGQAAKSAAAAASAGTGSTAEMCYVEVQPLPRWRTLIKVAAGRMLPAPTDGSRPGSGNYASASSQLLRSLEALNVLDDEPDSKASSSEDGSSSSGSDAGSNAGSSSDAEAAAAAAPTPAVRYVPDSTRGTLRLLQGTKEPHLLKLVWQADRGDRAAADLAAGSSQDAAQQRPLDMFGSAGGSAPGSSGASSARAAHLAYMPAATAAASAARGPILREGCELWEAAAEFDWELTLPTAQSGSTGTTGSTSSASGSTANPAATFEARQLPNGAQLLMVAGGSASSRAGGSGGLARLHNSKPAAAFWLQQGLGPDSLQLPAYGTAPSSTPSSEAAAAEDAAAPSGTQPEPAQPAQAEGQQAAGEAATGPAALLASALQRLVAQPPVVDLRRLRKDVKSGAIQVTPITVGPLPAQFVRDIVGARSALMSSLGMENMDSWGDSSGQGSSESAQPGGSAAAGGASSSAGGRSGNGAEASGAAAAGSSGGGNEQGEKRPAPKPAAVMLQQHRSAALSLLRQRLSKLHSGKSSGSSTASEAPPPPAQPAAADEDSGSAAAGAECEGMTAGDACTPPKPARACSLPMATPAPPTAGSCSSSVADTPFGTPMSILPSCLLHQNGGGAPDEASVDGDGEAAAAGAAGASHGQDHGLPNEGGQLLDAKQDGPVLVGAPSQGEAGDHSDHTLFQIE</sequence>
<feature type="region of interest" description="Disordered" evidence="1">
    <location>
        <begin position="171"/>
        <end position="195"/>
    </location>
</feature>
<gene>
    <name evidence="3" type="ORF">COHA_003457</name>
</gene>
<feature type="region of interest" description="Disordered" evidence="1">
    <location>
        <begin position="831"/>
        <end position="997"/>
    </location>
</feature>
<evidence type="ECO:0000313" key="4">
    <source>
        <dbReference type="Proteomes" id="UP001205105"/>
    </source>
</evidence>
<feature type="region of interest" description="Disordered" evidence="1">
    <location>
        <begin position="629"/>
        <end position="678"/>
    </location>
</feature>
<keyword evidence="4" id="KW-1185">Reference proteome</keyword>
<dbReference type="Gene3D" id="3.40.50.410">
    <property type="entry name" value="von Willebrand factor, type A domain"/>
    <property type="match status" value="1"/>
</dbReference>
<dbReference type="AlphaFoldDB" id="A0AAD5DS59"/>
<organism evidence="3 4">
    <name type="scientific">Chlorella ohadii</name>
    <dbReference type="NCBI Taxonomy" id="2649997"/>
    <lineage>
        <taxon>Eukaryota</taxon>
        <taxon>Viridiplantae</taxon>
        <taxon>Chlorophyta</taxon>
        <taxon>core chlorophytes</taxon>
        <taxon>Trebouxiophyceae</taxon>
        <taxon>Chlorellales</taxon>
        <taxon>Chlorellaceae</taxon>
        <taxon>Chlorella clade</taxon>
        <taxon>Chlorella</taxon>
    </lineage>
</organism>
<dbReference type="Proteomes" id="UP001205105">
    <property type="component" value="Unassembled WGS sequence"/>
</dbReference>
<dbReference type="InterPro" id="IPR036465">
    <property type="entry name" value="vWFA_dom_sf"/>
</dbReference>
<dbReference type="Pfam" id="PF13519">
    <property type="entry name" value="VWA_2"/>
    <property type="match status" value="1"/>
</dbReference>
<evidence type="ECO:0000313" key="3">
    <source>
        <dbReference type="EMBL" id="KAI7842950.1"/>
    </source>
</evidence>
<evidence type="ECO:0000259" key="2">
    <source>
        <dbReference type="Pfam" id="PF13519"/>
    </source>
</evidence>
<accession>A0AAD5DS59</accession>
<feature type="region of interest" description="Disordered" evidence="1">
    <location>
        <begin position="393"/>
        <end position="436"/>
    </location>
</feature>
<name>A0AAD5DS59_9CHLO</name>
<dbReference type="EMBL" id="JADXDR010000046">
    <property type="protein sequence ID" value="KAI7842950.1"/>
    <property type="molecule type" value="Genomic_DNA"/>
</dbReference>
<proteinExistence type="predicted"/>
<feature type="domain" description="VWFA" evidence="2">
    <location>
        <begin position="8"/>
        <end position="102"/>
    </location>
</feature>
<feature type="compositionally biased region" description="Low complexity" evidence="1">
    <location>
        <begin position="635"/>
        <end position="678"/>
    </location>
</feature>
<protein>
    <recommendedName>
        <fullName evidence="2">VWFA domain-containing protein</fullName>
    </recommendedName>
</protein>
<reference evidence="3" key="1">
    <citation type="submission" date="2020-11" db="EMBL/GenBank/DDBJ databases">
        <title>Chlorella ohadii genome sequencing and assembly.</title>
        <authorList>
            <person name="Murik O."/>
            <person name="Treves H."/>
            <person name="Kedem I."/>
            <person name="Shotland Y."/>
            <person name="Kaplan A."/>
        </authorList>
    </citation>
    <scope>NUCLEOTIDE SEQUENCE</scope>
    <source>
        <strain evidence="3">1</strain>
    </source>
</reference>
<comment type="caution">
    <text evidence="3">The sequence shown here is derived from an EMBL/GenBank/DDBJ whole genome shotgun (WGS) entry which is preliminary data.</text>
</comment>
<dbReference type="InterPro" id="IPR002035">
    <property type="entry name" value="VWF_A"/>
</dbReference>
<feature type="region of interest" description="Disordered" evidence="1">
    <location>
        <begin position="746"/>
        <end position="811"/>
    </location>
</feature>
<feature type="compositionally biased region" description="Gly residues" evidence="1">
    <location>
        <begin position="243"/>
        <end position="254"/>
    </location>
</feature>
<feature type="region of interest" description="Disordered" evidence="1">
    <location>
        <begin position="236"/>
        <end position="260"/>
    </location>
</feature>
<feature type="compositionally biased region" description="Low complexity" evidence="1">
    <location>
        <begin position="942"/>
        <end position="953"/>
    </location>
</feature>
<feature type="region of interest" description="Disordered" evidence="1">
    <location>
        <begin position="550"/>
        <end position="572"/>
    </location>
</feature>
<feature type="compositionally biased region" description="Low complexity" evidence="1">
    <location>
        <begin position="397"/>
        <end position="429"/>
    </location>
</feature>
<evidence type="ECO:0000256" key="1">
    <source>
        <dbReference type="SAM" id="MobiDB-lite"/>
    </source>
</evidence>
<feature type="compositionally biased region" description="Low complexity" evidence="1">
    <location>
        <begin position="752"/>
        <end position="793"/>
    </location>
</feature>